<proteinExistence type="predicted"/>
<gene>
    <name evidence="1" type="ORF">F383_26612</name>
</gene>
<sequence length="52" mass="5781">MRKLRNSPCILESSAIQSNHILKAKKIGSTLGITLSENLGRLNFSILVYGMY</sequence>
<reference evidence="2" key="1">
    <citation type="submission" date="2014-09" db="EMBL/GenBank/DDBJ databases">
        <authorList>
            <person name="Mudge J."/>
            <person name="Ramaraj T."/>
            <person name="Lindquist I.E."/>
            <person name="Bharti A.K."/>
            <person name="Sundararajan A."/>
            <person name="Cameron C.T."/>
            <person name="Woodward J.E."/>
            <person name="May G.D."/>
            <person name="Brubaker C."/>
            <person name="Broadhvest J."/>
            <person name="Wilkins T.A."/>
        </authorList>
    </citation>
    <scope>NUCLEOTIDE SEQUENCE</scope>
    <source>
        <strain evidence="2">cv. AKA8401</strain>
    </source>
</reference>
<evidence type="ECO:0000313" key="1">
    <source>
        <dbReference type="EMBL" id="KHG03178.1"/>
    </source>
</evidence>
<dbReference type="EMBL" id="JRRC01332324">
    <property type="protein sequence ID" value="KHG03178.1"/>
    <property type="molecule type" value="Genomic_DNA"/>
</dbReference>
<organism evidence="1 2">
    <name type="scientific">Gossypium arboreum</name>
    <name type="common">Tree cotton</name>
    <name type="synonym">Gossypium nanking</name>
    <dbReference type="NCBI Taxonomy" id="29729"/>
    <lineage>
        <taxon>Eukaryota</taxon>
        <taxon>Viridiplantae</taxon>
        <taxon>Streptophyta</taxon>
        <taxon>Embryophyta</taxon>
        <taxon>Tracheophyta</taxon>
        <taxon>Spermatophyta</taxon>
        <taxon>Magnoliopsida</taxon>
        <taxon>eudicotyledons</taxon>
        <taxon>Gunneridae</taxon>
        <taxon>Pentapetalae</taxon>
        <taxon>rosids</taxon>
        <taxon>malvids</taxon>
        <taxon>Malvales</taxon>
        <taxon>Malvaceae</taxon>
        <taxon>Malvoideae</taxon>
        <taxon>Gossypium</taxon>
    </lineage>
</organism>
<name>A0A0B0MM32_GOSAR</name>
<dbReference type="Proteomes" id="UP000032142">
    <property type="component" value="Unassembled WGS sequence"/>
</dbReference>
<keyword evidence="2" id="KW-1185">Reference proteome</keyword>
<dbReference type="AlphaFoldDB" id="A0A0B0MM32"/>
<protein>
    <submittedName>
        <fullName evidence="1">Uncharacterized protein</fullName>
    </submittedName>
</protein>
<evidence type="ECO:0000313" key="2">
    <source>
        <dbReference type="Proteomes" id="UP000032142"/>
    </source>
</evidence>
<comment type="caution">
    <text evidence="1">The sequence shown here is derived from an EMBL/GenBank/DDBJ whole genome shotgun (WGS) entry which is preliminary data.</text>
</comment>
<accession>A0A0B0MM32</accession>